<name>S7T613_DESML</name>
<dbReference type="Proteomes" id="UP000014977">
    <property type="component" value="Unassembled WGS sequence"/>
</dbReference>
<reference evidence="1 2" key="1">
    <citation type="journal article" date="2013" name="Genome Announc.">
        <title>Draft genome sequences for three mercury-methylating, sulfate-reducing bacteria.</title>
        <authorList>
            <person name="Brown S.D."/>
            <person name="Hurt R.A.Jr."/>
            <person name="Gilmour C.C."/>
            <person name="Elias D.A."/>
        </authorList>
    </citation>
    <scope>NUCLEOTIDE SEQUENCE [LARGE SCALE GENOMIC DNA]</scope>
    <source>
        <strain evidence="1 2">DSM 2059</strain>
    </source>
</reference>
<organism evidence="1 2">
    <name type="scientific">Desulfococcus multivorans DSM 2059</name>
    <dbReference type="NCBI Taxonomy" id="1121405"/>
    <lineage>
        <taxon>Bacteria</taxon>
        <taxon>Pseudomonadati</taxon>
        <taxon>Thermodesulfobacteriota</taxon>
        <taxon>Desulfobacteria</taxon>
        <taxon>Desulfobacterales</taxon>
        <taxon>Desulfococcaceae</taxon>
        <taxon>Desulfococcus</taxon>
    </lineage>
</organism>
<dbReference type="STRING" id="897.B2D07_18535"/>
<evidence type="ECO:0000313" key="1">
    <source>
        <dbReference type="EMBL" id="EPR32497.1"/>
    </source>
</evidence>
<dbReference type="AlphaFoldDB" id="S7T613"/>
<accession>S7T613</accession>
<dbReference type="RefSeq" id="WP_020878642.1">
    <property type="nucleotide sequence ID" value="NZ_ATHJ01000138.1"/>
</dbReference>
<dbReference type="NCBIfam" id="NF041373">
    <property type="entry name" value="HGG_STG"/>
    <property type="match status" value="1"/>
</dbReference>
<sequence>MSTKSEDQPIICGAKTRSGALCQNPPELGRRRCRIHGGAKGSGAPQGNKNAWKHGFYSAEAIARRRDARRLVKESRELMSMMNQISGISA</sequence>
<protein>
    <submittedName>
        <fullName evidence="1">Uncharacterized protein</fullName>
    </submittedName>
</protein>
<evidence type="ECO:0000313" key="2">
    <source>
        <dbReference type="Proteomes" id="UP000014977"/>
    </source>
</evidence>
<gene>
    <name evidence="1" type="ORF">dsmv_0870</name>
</gene>
<keyword evidence="2" id="KW-1185">Reference proteome</keyword>
<dbReference type="InterPro" id="IPR047675">
    <property type="entry name" value="Putative_zinc-bd"/>
</dbReference>
<dbReference type="EMBL" id="ATHJ01000138">
    <property type="protein sequence ID" value="EPR32497.1"/>
    <property type="molecule type" value="Genomic_DNA"/>
</dbReference>
<comment type="caution">
    <text evidence="1">The sequence shown here is derived from an EMBL/GenBank/DDBJ whole genome shotgun (WGS) entry which is preliminary data.</text>
</comment>
<dbReference type="eggNOG" id="ENOG5033DR2">
    <property type="taxonomic scope" value="Bacteria"/>
</dbReference>
<dbReference type="OrthoDB" id="5540995at2"/>
<proteinExistence type="predicted"/>